<sequence length="66" mass="7533">MVMRGSLLGGDKTDDRGAKLPTPNYQPLEQPIASLELTPSLHSRSFRVHEWTGKEKNRKSKAREER</sequence>
<protein>
    <submittedName>
        <fullName evidence="2">Unclassified</fullName>
    </submittedName>
</protein>
<organism evidence="2">
    <name type="scientific">Fusarium clavum</name>
    <dbReference type="NCBI Taxonomy" id="2594811"/>
    <lineage>
        <taxon>Eukaryota</taxon>
        <taxon>Fungi</taxon>
        <taxon>Dikarya</taxon>
        <taxon>Ascomycota</taxon>
        <taxon>Pezizomycotina</taxon>
        <taxon>Sordariomycetes</taxon>
        <taxon>Hypocreomycetidae</taxon>
        <taxon>Hypocreales</taxon>
        <taxon>Nectriaceae</taxon>
        <taxon>Fusarium</taxon>
        <taxon>Fusarium incarnatum-equiseti species complex</taxon>
    </lineage>
</organism>
<geneLocation type="mitochondrion" evidence="2"/>
<feature type="non-terminal residue" evidence="2">
    <location>
        <position position="66"/>
    </location>
</feature>
<reference evidence="2" key="1">
    <citation type="submission" date="2013-05" db="EMBL/GenBank/DDBJ databases">
        <title>Draft genome sequences of six wheat associated Fusarium spp. isolates.</title>
        <authorList>
            <person name="Moolhuijzen P.M."/>
            <person name="Manners J.M."/>
            <person name="Wilcox S."/>
            <person name="Bellgard M.I."/>
            <person name="Gardiner D.M."/>
        </authorList>
    </citation>
    <scope>NUCLEOTIDE SEQUENCE</scope>
    <source>
        <strain evidence="2">CS3069</strain>
    </source>
</reference>
<gene>
    <name evidence="2" type="ORF">BN850_0138130</name>
</gene>
<name>W1I9S8_9HYPO</name>
<evidence type="ECO:0000313" key="2">
    <source>
        <dbReference type="EMBL" id="CDL73425.1"/>
    </source>
</evidence>
<dbReference type="AlphaFoldDB" id="W1I9S8"/>
<keyword evidence="2" id="KW-0496">Mitochondrion</keyword>
<dbReference type="EMBL" id="HG321343">
    <property type="protein sequence ID" value="CEF82687.1"/>
    <property type="molecule type" value="Genomic_DNA"/>
</dbReference>
<accession>W1I9S8</accession>
<proteinExistence type="predicted"/>
<feature type="region of interest" description="Disordered" evidence="1">
    <location>
        <begin position="1"/>
        <end position="31"/>
    </location>
</feature>
<evidence type="ECO:0000256" key="1">
    <source>
        <dbReference type="SAM" id="MobiDB-lite"/>
    </source>
</evidence>
<dbReference type="EMBL" id="CBMI010005093">
    <property type="protein sequence ID" value="CDL73425.1"/>
    <property type="molecule type" value="Genomic_DNA"/>
</dbReference>